<reference evidence="11" key="1">
    <citation type="submission" date="2020-08" db="EMBL/GenBank/DDBJ databases">
        <title>Plant Genome Project.</title>
        <authorList>
            <person name="Zhang R.-G."/>
        </authorList>
    </citation>
    <scope>NUCLEOTIDE SEQUENCE</scope>
    <source>
        <strain evidence="11">WSP0</strain>
        <tissue evidence="11">Leaf</tissue>
    </source>
</reference>
<evidence type="ECO:0000313" key="11">
    <source>
        <dbReference type="EMBL" id="KAG5551458.1"/>
    </source>
</evidence>
<evidence type="ECO:0000256" key="2">
    <source>
        <dbReference type="ARBA" id="ARBA00009592"/>
    </source>
</evidence>
<keyword evidence="4" id="KW-0433">Leucine-rich repeat</keyword>
<evidence type="ECO:0000256" key="4">
    <source>
        <dbReference type="ARBA" id="ARBA00022614"/>
    </source>
</evidence>
<keyword evidence="10" id="KW-0325">Glycoprotein</keyword>
<organism evidence="11 12">
    <name type="scientific">Rhododendron griersonianum</name>
    <dbReference type="NCBI Taxonomy" id="479676"/>
    <lineage>
        <taxon>Eukaryota</taxon>
        <taxon>Viridiplantae</taxon>
        <taxon>Streptophyta</taxon>
        <taxon>Embryophyta</taxon>
        <taxon>Tracheophyta</taxon>
        <taxon>Spermatophyta</taxon>
        <taxon>Magnoliopsida</taxon>
        <taxon>eudicotyledons</taxon>
        <taxon>Gunneridae</taxon>
        <taxon>Pentapetalae</taxon>
        <taxon>asterids</taxon>
        <taxon>Ericales</taxon>
        <taxon>Ericaceae</taxon>
        <taxon>Ericoideae</taxon>
        <taxon>Rhodoreae</taxon>
        <taxon>Rhododendron</taxon>
    </lineage>
</organism>
<dbReference type="AlphaFoldDB" id="A0AAV6KG16"/>
<gene>
    <name evidence="11" type="ORF">RHGRI_009768</name>
</gene>
<dbReference type="Proteomes" id="UP000823749">
    <property type="component" value="Chromosome 4"/>
</dbReference>
<accession>A0AAV6KG16</accession>
<name>A0AAV6KG16_9ERIC</name>
<evidence type="ECO:0000256" key="8">
    <source>
        <dbReference type="ARBA" id="ARBA00023136"/>
    </source>
</evidence>
<dbReference type="Pfam" id="PF13855">
    <property type="entry name" value="LRR_8"/>
    <property type="match status" value="1"/>
</dbReference>
<comment type="subcellular location">
    <subcellularLocation>
        <location evidence="1">Cell membrane</location>
        <topology evidence="1">Single-pass type I membrane protein</topology>
    </subcellularLocation>
</comment>
<comment type="caution">
    <text evidence="11">The sequence shown here is derived from an EMBL/GenBank/DDBJ whole genome shotgun (WGS) entry which is preliminary data.</text>
</comment>
<dbReference type="SUPFAM" id="SSF52058">
    <property type="entry name" value="L domain-like"/>
    <property type="match status" value="1"/>
</dbReference>
<dbReference type="PANTHER" id="PTHR27004:SF447">
    <property type="entry name" value="RECEPTOR LIKE PROTEIN 30-LIKE"/>
    <property type="match status" value="1"/>
</dbReference>
<keyword evidence="12" id="KW-1185">Reference proteome</keyword>
<evidence type="ECO:0000256" key="5">
    <source>
        <dbReference type="ARBA" id="ARBA00022692"/>
    </source>
</evidence>
<proteinExistence type="inferred from homology"/>
<comment type="similarity">
    <text evidence="2">Belongs to the RLP family.</text>
</comment>
<evidence type="ECO:0000256" key="7">
    <source>
        <dbReference type="ARBA" id="ARBA00022989"/>
    </source>
</evidence>
<keyword evidence="8" id="KW-0472">Membrane</keyword>
<evidence type="ECO:0000256" key="10">
    <source>
        <dbReference type="ARBA" id="ARBA00023180"/>
    </source>
</evidence>
<evidence type="ECO:0000256" key="9">
    <source>
        <dbReference type="ARBA" id="ARBA00023170"/>
    </source>
</evidence>
<keyword evidence="9" id="KW-0675">Receptor</keyword>
<evidence type="ECO:0000256" key="1">
    <source>
        <dbReference type="ARBA" id="ARBA00004251"/>
    </source>
</evidence>
<dbReference type="InterPro" id="IPR032675">
    <property type="entry name" value="LRR_dom_sf"/>
</dbReference>
<keyword evidence="6" id="KW-0677">Repeat</keyword>
<sequence length="236" mass="26535">MLQTLVLGNNHIEGTFPFLLGALPNLQVLILRSNKFHGVIENPEINLAFPKLRIIDLSHNSFSGTFPSEFFKNWNAMKMVEPRKLTYMQVYGNYGTSHGTFVCVGNYSYSMKIAHKGTEKVYEKIQSSFVAIDLSDNKFSGEIPESLGSLNGLQVLNISDNNLTRAIPSSLANSISQAVYLKGDNSICSKTVHMMGIPGCVVSLYRHHVKIPRPHHHRYTALKRMKLSFQEVFTGW</sequence>
<dbReference type="EMBL" id="JACTNZ010000004">
    <property type="protein sequence ID" value="KAG5551458.1"/>
    <property type="molecule type" value="Genomic_DNA"/>
</dbReference>
<dbReference type="PANTHER" id="PTHR27004">
    <property type="entry name" value="RECEPTOR-LIKE PROTEIN 12 ISOFORM X1"/>
    <property type="match status" value="1"/>
</dbReference>
<protein>
    <submittedName>
        <fullName evidence="11">Uncharacterized protein</fullName>
    </submittedName>
</protein>
<keyword evidence="5" id="KW-0812">Transmembrane</keyword>
<dbReference type="Gene3D" id="3.80.10.10">
    <property type="entry name" value="Ribonuclease Inhibitor"/>
    <property type="match status" value="1"/>
</dbReference>
<evidence type="ECO:0000256" key="3">
    <source>
        <dbReference type="ARBA" id="ARBA00022475"/>
    </source>
</evidence>
<dbReference type="Pfam" id="PF00560">
    <property type="entry name" value="LRR_1"/>
    <property type="match status" value="2"/>
</dbReference>
<dbReference type="InterPro" id="IPR001611">
    <property type="entry name" value="Leu-rich_rpt"/>
</dbReference>
<keyword evidence="3" id="KW-1003">Cell membrane</keyword>
<dbReference type="GO" id="GO:0005886">
    <property type="term" value="C:plasma membrane"/>
    <property type="evidence" value="ECO:0007669"/>
    <property type="project" value="UniProtKB-SubCell"/>
</dbReference>
<evidence type="ECO:0000256" key="6">
    <source>
        <dbReference type="ARBA" id="ARBA00022737"/>
    </source>
</evidence>
<keyword evidence="7" id="KW-1133">Transmembrane helix</keyword>
<evidence type="ECO:0000313" key="12">
    <source>
        <dbReference type="Proteomes" id="UP000823749"/>
    </source>
</evidence>